<name>A0A4Q2UMJ1_9BACT</name>
<evidence type="ECO:0000313" key="1">
    <source>
        <dbReference type="EMBL" id="RYC70843.1"/>
    </source>
</evidence>
<evidence type="ECO:0000313" key="2">
    <source>
        <dbReference type="Proteomes" id="UP000290407"/>
    </source>
</evidence>
<dbReference type="RefSeq" id="WP_129599304.1">
    <property type="nucleotide sequence ID" value="NZ_SBLB01000001.1"/>
</dbReference>
<dbReference type="AlphaFoldDB" id="A0A4Q2UMJ1"/>
<sequence>MNIAPAFKTFALVAAVCGSLFWGTQECGKKVEARNERDQAIAERDSVITEVSIRDKRISDLSGLLATCKQQASDAKAYAYTLADQLNEAVATVGRSVAGMSQQQQRIAALNSLVRNKSLPSTRLADLTAQANLPTPVQADSELVAAVAKTSIWLEIYQDSTAKLLKAVATAEGQTKAADQRAQNAEVSSIYAEDQFVEEAQTKRFLGKGRKKAMRKRAANVRRVREGTNITDLTK</sequence>
<comment type="caution">
    <text evidence="1">The sequence shown here is derived from an EMBL/GenBank/DDBJ whole genome shotgun (WGS) entry which is preliminary data.</text>
</comment>
<accession>A0A4Q2UMJ1</accession>
<proteinExistence type="predicted"/>
<dbReference type="Proteomes" id="UP000290407">
    <property type="component" value="Unassembled WGS sequence"/>
</dbReference>
<protein>
    <submittedName>
        <fullName evidence="1">Uncharacterized protein</fullName>
    </submittedName>
</protein>
<organism evidence="1 2">
    <name type="scientific">Spirosoma sordidisoli</name>
    <dbReference type="NCBI Taxonomy" id="2502893"/>
    <lineage>
        <taxon>Bacteria</taxon>
        <taxon>Pseudomonadati</taxon>
        <taxon>Bacteroidota</taxon>
        <taxon>Cytophagia</taxon>
        <taxon>Cytophagales</taxon>
        <taxon>Cytophagaceae</taxon>
        <taxon>Spirosoma</taxon>
    </lineage>
</organism>
<dbReference type="EMBL" id="SBLB01000001">
    <property type="protein sequence ID" value="RYC70843.1"/>
    <property type="molecule type" value="Genomic_DNA"/>
</dbReference>
<keyword evidence="2" id="KW-1185">Reference proteome</keyword>
<gene>
    <name evidence="1" type="ORF">EQG79_01445</name>
</gene>
<reference evidence="1 2" key="1">
    <citation type="submission" date="2019-01" db="EMBL/GenBank/DDBJ databases">
        <title>Spirosoma flava sp. nov., a propanil-degrading bacterium isolated from herbicide-contaminated soil.</title>
        <authorList>
            <person name="Zhang L."/>
            <person name="Jiang J.-D."/>
        </authorList>
    </citation>
    <scope>NUCLEOTIDE SEQUENCE [LARGE SCALE GENOMIC DNA]</scope>
    <source>
        <strain evidence="1 2">TY50</strain>
    </source>
</reference>